<dbReference type="InterPro" id="IPR000792">
    <property type="entry name" value="Tscrpt_reg_LuxR_C"/>
</dbReference>
<dbReference type="EMBL" id="JAGMWN010000002">
    <property type="protein sequence ID" value="MBP5856514.1"/>
    <property type="molecule type" value="Genomic_DNA"/>
</dbReference>
<dbReference type="GO" id="GO:0003677">
    <property type="term" value="F:DNA binding"/>
    <property type="evidence" value="ECO:0007669"/>
    <property type="project" value="InterPro"/>
</dbReference>
<protein>
    <recommendedName>
        <fullName evidence="1">HTH luxR-type domain-containing protein</fullName>
    </recommendedName>
</protein>
<feature type="domain" description="HTH luxR-type" evidence="1">
    <location>
        <begin position="301"/>
        <end position="358"/>
    </location>
</feature>
<dbReference type="SMART" id="SM00421">
    <property type="entry name" value="HTH_LUXR"/>
    <property type="match status" value="1"/>
</dbReference>
<gene>
    <name evidence="2" type="ORF">KAJ83_05815</name>
</gene>
<dbReference type="SUPFAM" id="SSF46894">
    <property type="entry name" value="C-terminal effector domain of the bipartite response regulators"/>
    <property type="match status" value="1"/>
</dbReference>
<name>A0A8J7S0M0_9PROT</name>
<evidence type="ECO:0000259" key="1">
    <source>
        <dbReference type="SMART" id="SM00421"/>
    </source>
</evidence>
<comment type="caution">
    <text evidence="2">The sequence shown here is derived from an EMBL/GenBank/DDBJ whole genome shotgun (WGS) entry which is preliminary data.</text>
</comment>
<dbReference type="InterPro" id="IPR016032">
    <property type="entry name" value="Sig_transdc_resp-reg_C-effctor"/>
</dbReference>
<proteinExistence type="predicted"/>
<reference evidence="2" key="1">
    <citation type="submission" date="2021-04" db="EMBL/GenBank/DDBJ databases">
        <authorList>
            <person name="Zhang D.-C."/>
        </authorList>
    </citation>
    <scope>NUCLEOTIDE SEQUENCE</scope>
    <source>
        <strain evidence="2">CGMCC 1.15697</strain>
    </source>
</reference>
<dbReference type="Proteomes" id="UP000672602">
    <property type="component" value="Unassembled WGS sequence"/>
</dbReference>
<sequence>MTEAALDDRLWKEVMEDLRVELSGSHGIIFTPDVDPTSAGGIWSSPTISPTDVSEYLQYYHAKDLWTVRGLETGMIKTGRIFVGQEVVSDQDFVESEFYQDFMRLLDAKNLLTATVFDGTSDVPRVMMSIFAGNQSDPFAKDAVEFYRSIISGVQNSIALRQRFKTFEDKSLSFEFLFNSIQTPSLLVDDSRRVIAINAAAEGLLTSTDDFFVRSKLACWCPNDQRKLDAAFHRVSEVGTVERERSAVVTVKSKYSTTPYVIDFRTVPGSRDVFGRTPCAMICISSTRPTNMEHISAVCDFYGLTKAEKALCLRLLNGHSLIASAELLGITEGTARQRLKTVFSKTGTRSQVALNSLFRSF</sequence>
<keyword evidence="3" id="KW-1185">Reference proteome</keyword>
<organism evidence="2 3">
    <name type="scientific">Marivibrio halodurans</name>
    <dbReference type="NCBI Taxonomy" id="2039722"/>
    <lineage>
        <taxon>Bacteria</taxon>
        <taxon>Pseudomonadati</taxon>
        <taxon>Pseudomonadota</taxon>
        <taxon>Alphaproteobacteria</taxon>
        <taxon>Rhodospirillales</taxon>
        <taxon>Rhodospirillaceae</taxon>
        <taxon>Marivibrio</taxon>
    </lineage>
</organism>
<dbReference type="GO" id="GO:0006355">
    <property type="term" value="P:regulation of DNA-templated transcription"/>
    <property type="evidence" value="ECO:0007669"/>
    <property type="project" value="InterPro"/>
</dbReference>
<evidence type="ECO:0000313" key="3">
    <source>
        <dbReference type="Proteomes" id="UP000672602"/>
    </source>
</evidence>
<dbReference type="RefSeq" id="WP_210681081.1">
    <property type="nucleotide sequence ID" value="NZ_JAGMWN010000002.1"/>
</dbReference>
<evidence type="ECO:0000313" key="2">
    <source>
        <dbReference type="EMBL" id="MBP5856514.1"/>
    </source>
</evidence>
<accession>A0A8J7S0M0</accession>
<dbReference type="AlphaFoldDB" id="A0A8J7S0M0"/>